<comment type="caution">
    <text evidence="3">The sequence shown here is derived from an EMBL/GenBank/DDBJ whole genome shotgun (WGS) entry which is preliminary data.</text>
</comment>
<feature type="compositionally biased region" description="Basic and acidic residues" evidence="1">
    <location>
        <begin position="127"/>
        <end position="159"/>
    </location>
</feature>
<dbReference type="InterPro" id="IPR013087">
    <property type="entry name" value="Znf_C2H2_type"/>
</dbReference>
<sequence length="471" mass="52681">EEELDLESCFKDGNWLCPIQSCKKNLSRKQTLQIHLSCIHSIKVKNPAKRYKKYVHDSDEPKPKATKWRDKRYSLNLETSNVDQGVAEDKQIQGNVESEGGRSDAEENVESETEGGRSDAVENVESEGGRSHADGNVESEGGRSHADGNVESEGGRSHADGNMGSEGGRSHEEENVGSERERSHEEGNVESEKGRSHAEENMESEGGRSHTEENMESEGGRSHTEENMESEGGRSHTEENMESEGGRSHTEENRESERVGTTHYSGENPEIDLVEFLQLNNYLTNHDDYSYVDMDLDSNDADLSDEESRALASSEDETDQQQPINDSVPLYVLPPSNNLFSSTISNKEHLLLISAFATKNNLTRTAFSQLMQLINSHLPDKNLCEKNVNRVKQKIGFGGKYFTYFDYCGKCGLLFPDDNMENQCKTPGCNGTRFRDDNSSGVAKNFFVSGNINSQLKEILENEDTCICYRE</sequence>
<dbReference type="EMBL" id="VSWD01000002">
    <property type="protein sequence ID" value="KAK3107892.1"/>
    <property type="molecule type" value="Genomic_DNA"/>
</dbReference>
<evidence type="ECO:0000313" key="3">
    <source>
        <dbReference type="EMBL" id="KAK3107892.1"/>
    </source>
</evidence>
<organism evidence="3 4">
    <name type="scientific">Pinctada imbricata</name>
    <name type="common">Atlantic pearl-oyster</name>
    <name type="synonym">Pinctada martensii</name>
    <dbReference type="NCBI Taxonomy" id="66713"/>
    <lineage>
        <taxon>Eukaryota</taxon>
        <taxon>Metazoa</taxon>
        <taxon>Spiralia</taxon>
        <taxon>Lophotrochozoa</taxon>
        <taxon>Mollusca</taxon>
        <taxon>Bivalvia</taxon>
        <taxon>Autobranchia</taxon>
        <taxon>Pteriomorphia</taxon>
        <taxon>Pterioida</taxon>
        <taxon>Pterioidea</taxon>
        <taxon>Pteriidae</taxon>
        <taxon>Pinctada</taxon>
    </lineage>
</organism>
<evidence type="ECO:0000259" key="2">
    <source>
        <dbReference type="PROSITE" id="PS00028"/>
    </source>
</evidence>
<feature type="compositionally biased region" description="Basic and acidic residues" evidence="1">
    <location>
        <begin position="54"/>
        <end position="73"/>
    </location>
</feature>
<feature type="non-terminal residue" evidence="3">
    <location>
        <position position="1"/>
    </location>
</feature>
<accession>A0AA88YSX7</accession>
<feature type="compositionally biased region" description="Acidic residues" evidence="1">
    <location>
        <begin position="296"/>
        <end position="305"/>
    </location>
</feature>
<evidence type="ECO:0000256" key="1">
    <source>
        <dbReference type="SAM" id="MobiDB-lite"/>
    </source>
</evidence>
<name>A0AA88YSX7_PINIB</name>
<dbReference type="Proteomes" id="UP001186944">
    <property type="component" value="Unassembled WGS sequence"/>
</dbReference>
<proteinExistence type="predicted"/>
<feature type="compositionally biased region" description="Basic and acidic residues" evidence="1">
    <location>
        <begin position="168"/>
        <end position="260"/>
    </location>
</feature>
<gene>
    <name evidence="3" type="ORF">FSP39_024548</name>
</gene>
<evidence type="ECO:0000313" key="4">
    <source>
        <dbReference type="Proteomes" id="UP001186944"/>
    </source>
</evidence>
<reference evidence="3" key="1">
    <citation type="submission" date="2019-08" db="EMBL/GenBank/DDBJ databases">
        <title>The improved chromosome-level genome for the pearl oyster Pinctada fucata martensii using PacBio sequencing and Hi-C.</title>
        <authorList>
            <person name="Zheng Z."/>
        </authorList>
    </citation>
    <scope>NUCLEOTIDE SEQUENCE</scope>
    <source>
        <strain evidence="3">ZZ-2019</strain>
        <tissue evidence="3">Adductor muscle</tissue>
    </source>
</reference>
<feature type="region of interest" description="Disordered" evidence="1">
    <location>
        <begin position="49"/>
        <end position="267"/>
    </location>
</feature>
<dbReference type="AlphaFoldDB" id="A0AA88YSX7"/>
<feature type="domain" description="C2H2-type" evidence="2">
    <location>
        <begin position="17"/>
        <end position="40"/>
    </location>
</feature>
<feature type="region of interest" description="Disordered" evidence="1">
    <location>
        <begin position="296"/>
        <end position="324"/>
    </location>
</feature>
<protein>
    <recommendedName>
        <fullName evidence="2">C2H2-type domain-containing protein</fullName>
    </recommendedName>
</protein>
<keyword evidence="4" id="KW-1185">Reference proteome</keyword>
<dbReference type="PROSITE" id="PS00028">
    <property type="entry name" value="ZINC_FINGER_C2H2_1"/>
    <property type="match status" value="1"/>
</dbReference>